<dbReference type="EMBL" id="JAGETZ010000003">
    <property type="protein sequence ID" value="MBO2008812.1"/>
    <property type="molecule type" value="Genomic_DNA"/>
</dbReference>
<feature type="transmembrane region" description="Helical" evidence="2">
    <location>
        <begin position="82"/>
        <end position="98"/>
    </location>
</feature>
<feature type="region of interest" description="Disordered" evidence="1">
    <location>
        <begin position="323"/>
        <end position="346"/>
    </location>
</feature>
<feature type="transmembrane region" description="Helical" evidence="2">
    <location>
        <begin position="26"/>
        <end position="46"/>
    </location>
</feature>
<feature type="transmembrane region" description="Helical" evidence="2">
    <location>
        <begin position="297"/>
        <end position="317"/>
    </location>
</feature>
<protein>
    <recommendedName>
        <fullName evidence="5">DUF998 domain-containing protein</fullName>
    </recommendedName>
</protein>
<sequence length="346" mass="36965">MRPREQHNVAEEPGFLAALVGDGRRLLTLVGVSLVLSGGFALFLAATRQLLPHDVAYLGVVASQLCGVDDSRILHFMFHDRAAFGGAVIGTGLLYCWLAEFPLRQGQAWAWWVLLLSGILGFSSFLAYLGYGYFDAWHGTATALLLPLFWLGLAQSFRGLHGPRHLRRAFRPAFAGPWSSRAGFGRACLMASGLGMLAAGFTIVVVGTTRVFVPQDLHYLNLTVKQLMTLSPRLVPLIAHDRAGFGGALASCGLALFGCVWGGTPSRSLWQVLALTGTVGFATAIGVHPLIGYTDFSHLAPAFAGLGLYVAGLWGSYQAMHPSSSGQKPDELRNQASQLLSAPDAA</sequence>
<gene>
    <name evidence="3" type="ORF">J4E00_07090</name>
</gene>
<keyword evidence="2" id="KW-0472">Membrane</keyword>
<accession>A0ABS3QCA6</accession>
<feature type="transmembrane region" description="Helical" evidence="2">
    <location>
        <begin position="137"/>
        <end position="157"/>
    </location>
</feature>
<evidence type="ECO:0008006" key="5">
    <source>
        <dbReference type="Google" id="ProtNLM"/>
    </source>
</evidence>
<feature type="transmembrane region" description="Helical" evidence="2">
    <location>
        <begin position="269"/>
        <end position="291"/>
    </location>
</feature>
<comment type="caution">
    <text evidence="3">The sequence shown here is derived from an EMBL/GenBank/DDBJ whole genome shotgun (WGS) entry which is preliminary data.</text>
</comment>
<feature type="transmembrane region" description="Helical" evidence="2">
    <location>
        <begin position="110"/>
        <end position="131"/>
    </location>
</feature>
<feature type="transmembrane region" description="Helical" evidence="2">
    <location>
        <begin position="187"/>
        <end position="213"/>
    </location>
</feature>
<evidence type="ECO:0000256" key="1">
    <source>
        <dbReference type="SAM" id="MobiDB-lite"/>
    </source>
</evidence>
<dbReference type="RefSeq" id="WP_208174451.1">
    <property type="nucleotide sequence ID" value="NZ_JAGETZ010000003.1"/>
</dbReference>
<evidence type="ECO:0000313" key="4">
    <source>
        <dbReference type="Proteomes" id="UP000664369"/>
    </source>
</evidence>
<name>A0ABS3QCA6_9BACT</name>
<reference evidence="3 4" key="1">
    <citation type="submission" date="2021-03" db="EMBL/GenBank/DDBJ databases">
        <authorList>
            <person name="Kim M.K."/>
        </authorList>
    </citation>
    <scope>NUCLEOTIDE SEQUENCE [LARGE SCALE GENOMIC DNA]</scope>
    <source>
        <strain evidence="3 4">BT442</strain>
    </source>
</reference>
<proteinExistence type="predicted"/>
<feature type="transmembrane region" description="Helical" evidence="2">
    <location>
        <begin position="243"/>
        <end position="262"/>
    </location>
</feature>
<keyword evidence="2" id="KW-1133">Transmembrane helix</keyword>
<keyword evidence="4" id="KW-1185">Reference proteome</keyword>
<keyword evidence="2" id="KW-0812">Transmembrane</keyword>
<evidence type="ECO:0000256" key="2">
    <source>
        <dbReference type="SAM" id="Phobius"/>
    </source>
</evidence>
<dbReference type="Proteomes" id="UP000664369">
    <property type="component" value="Unassembled WGS sequence"/>
</dbReference>
<evidence type="ECO:0000313" key="3">
    <source>
        <dbReference type="EMBL" id="MBO2008812.1"/>
    </source>
</evidence>
<organism evidence="3 4">
    <name type="scientific">Hymenobacter negativus</name>
    <dbReference type="NCBI Taxonomy" id="2795026"/>
    <lineage>
        <taxon>Bacteria</taxon>
        <taxon>Pseudomonadati</taxon>
        <taxon>Bacteroidota</taxon>
        <taxon>Cytophagia</taxon>
        <taxon>Cytophagales</taxon>
        <taxon>Hymenobacteraceae</taxon>
        <taxon>Hymenobacter</taxon>
    </lineage>
</organism>